<dbReference type="Proteomes" id="UP000593561">
    <property type="component" value="Unassembled WGS sequence"/>
</dbReference>
<evidence type="ECO:0000259" key="3">
    <source>
        <dbReference type="PROSITE" id="PS50158"/>
    </source>
</evidence>
<reference evidence="4 5" key="1">
    <citation type="journal article" date="2019" name="Genome Biol. Evol.">
        <title>Insights into the evolution of the New World diploid cottons (Gossypium, subgenus Houzingenia) based on genome sequencing.</title>
        <authorList>
            <person name="Grover C.E."/>
            <person name="Arick M.A. 2nd"/>
            <person name="Thrash A."/>
            <person name="Conover J.L."/>
            <person name="Sanders W.S."/>
            <person name="Peterson D.G."/>
            <person name="Frelichowski J.E."/>
            <person name="Scheffler J.A."/>
            <person name="Scheffler B.E."/>
            <person name="Wendel J.F."/>
        </authorList>
    </citation>
    <scope>NUCLEOTIDE SEQUENCE [LARGE SCALE GENOMIC DNA]</scope>
    <source>
        <strain evidence="4">27</strain>
        <tissue evidence="4">Leaf</tissue>
    </source>
</reference>
<evidence type="ECO:0000313" key="5">
    <source>
        <dbReference type="Proteomes" id="UP000593561"/>
    </source>
</evidence>
<dbReference type="InterPro" id="IPR025836">
    <property type="entry name" value="Zn_knuckle_CX2CX4HX4C"/>
</dbReference>
<evidence type="ECO:0000313" key="4">
    <source>
        <dbReference type="EMBL" id="MBA0613538.1"/>
    </source>
</evidence>
<keyword evidence="1" id="KW-0863">Zinc-finger</keyword>
<sequence length="186" mass="21291">MRLTSSPFWIKIGSCLPKFDKIDLLHAISVTFGGVIRSEINGNLCRLKINLDVQKPLRRGIFVSIDNFNKSWISFKYEKLPIFCFGCGRMGHNLKECQVLNIVEKEKFKKDPNYTLALKAESNISGKEDMKFNAFSNKVRVQCSYTGGTELLPTSFITSMEENNKDGRVQRTLKETDVEKPIEKQE</sequence>
<feature type="region of interest" description="Disordered" evidence="2">
    <location>
        <begin position="166"/>
        <end position="186"/>
    </location>
</feature>
<keyword evidence="1" id="KW-0479">Metal-binding</keyword>
<dbReference type="PANTHER" id="PTHR31286:SF167">
    <property type="entry name" value="OS09G0268800 PROTEIN"/>
    <property type="match status" value="1"/>
</dbReference>
<keyword evidence="5" id="KW-1185">Reference proteome</keyword>
<dbReference type="InterPro" id="IPR040256">
    <property type="entry name" value="At4g02000-like"/>
</dbReference>
<keyword evidence="1" id="KW-0862">Zinc</keyword>
<protein>
    <recommendedName>
        <fullName evidence="3">CCHC-type domain-containing protein</fullName>
    </recommendedName>
</protein>
<dbReference type="InterPro" id="IPR001878">
    <property type="entry name" value="Znf_CCHC"/>
</dbReference>
<feature type="non-terminal residue" evidence="4">
    <location>
        <position position="186"/>
    </location>
</feature>
<name>A0A7J8RI65_GOSDV</name>
<gene>
    <name evidence="4" type="ORF">Godav_013956</name>
</gene>
<feature type="domain" description="CCHC-type" evidence="3">
    <location>
        <begin position="84"/>
        <end position="97"/>
    </location>
</feature>
<dbReference type="AlphaFoldDB" id="A0A7J8RI65"/>
<dbReference type="PANTHER" id="PTHR31286">
    <property type="entry name" value="GLYCINE-RICH CELL WALL STRUCTURAL PROTEIN 1.8-LIKE"/>
    <property type="match status" value="1"/>
</dbReference>
<evidence type="ECO:0000256" key="1">
    <source>
        <dbReference type="PROSITE-ProRule" id="PRU00047"/>
    </source>
</evidence>
<proteinExistence type="predicted"/>
<dbReference type="Pfam" id="PF14392">
    <property type="entry name" value="zf-CCHC_4"/>
    <property type="match status" value="1"/>
</dbReference>
<accession>A0A7J8RI65</accession>
<comment type="caution">
    <text evidence="4">The sequence shown here is derived from an EMBL/GenBank/DDBJ whole genome shotgun (WGS) entry which is preliminary data.</text>
</comment>
<dbReference type="GO" id="GO:0008270">
    <property type="term" value="F:zinc ion binding"/>
    <property type="evidence" value="ECO:0007669"/>
    <property type="project" value="UniProtKB-KW"/>
</dbReference>
<dbReference type="EMBL" id="JABFAC010000005">
    <property type="protein sequence ID" value="MBA0613538.1"/>
    <property type="molecule type" value="Genomic_DNA"/>
</dbReference>
<dbReference type="PROSITE" id="PS50158">
    <property type="entry name" value="ZF_CCHC"/>
    <property type="match status" value="1"/>
</dbReference>
<evidence type="ECO:0000256" key="2">
    <source>
        <dbReference type="SAM" id="MobiDB-lite"/>
    </source>
</evidence>
<organism evidence="4 5">
    <name type="scientific">Gossypium davidsonii</name>
    <name type="common">Davidson's cotton</name>
    <name type="synonym">Gossypium klotzschianum subsp. davidsonii</name>
    <dbReference type="NCBI Taxonomy" id="34287"/>
    <lineage>
        <taxon>Eukaryota</taxon>
        <taxon>Viridiplantae</taxon>
        <taxon>Streptophyta</taxon>
        <taxon>Embryophyta</taxon>
        <taxon>Tracheophyta</taxon>
        <taxon>Spermatophyta</taxon>
        <taxon>Magnoliopsida</taxon>
        <taxon>eudicotyledons</taxon>
        <taxon>Gunneridae</taxon>
        <taxon>Pentapetalae</taxon>
        <taxon>rosids</taxon>
        <taxon>malvids</taxon>
        <taxon>Malvales</taxon>
        <taxon>Malvaceae</taxon>
        <taxon>Malvoideae</taxon>
        <taxon>Gossypium</taxon>
    </lineage>
</organism>
<dbReference type="GO" id="GO:0003676">
    <property type="term" value="F:nucleic acid binding"/>
    <property type="evidence" value="ECO:0007669"/>
    <property type="project" value="InterPro"/>
</dbReference>